<dbReference type="AlphaFoldDB" id="A0A2J5I3A6"/>
<dbReference type="Pfam" id="PF13926">
    <property type="entry name" value="DUF4211"/>
    <property type="match status" value="1"/>
</dbReference>
<gene>
    <name evidence="3" type="ORF">BDW42DRAFT_162980</name>
</gene>
<feature type="region of interest" description="Disordered" evidence="1">
    <location>
        <begin position="484"/>
        <end position="510"/>
    </location>
</feature>
<dbReference type="PANTHER" id="PTHR14689:SF0">
    <property type="entry name" value="COILED-COIL DOMAIN-CONTAINING PROTEIN 82"/>
    <property type="match status" value="1"/>
</dbReference>
<feature type="compositionally biased region" description="Low complexity" evidence="1">
    <location>
        <begin position="160"/>
        <end position="169"/>
    </location>
</feature>
<name>A0A2J5I3A6_9EURO</name>
<evidence type="ECO:0000259" key="2">
    <source>
        <dbReference type="Pfam" id="PF13926"/>
    </source>
</evidence>
<dbReference type="PANTHER" id="PTHR14689">
    <property type="entry name" value="PHORBOL-ESTER_DAG-TYPE DOMAIN-CONTAINING PROTEIN"/>
    <property type="match status" value="1"/>
</dbReference>
<keyword evidence="4" id="KW-1185">Reference proteome</keyword>
<feature type="compositionally biased region" description="Basic residues" evidence="1">
    <location>
        <begin position="143"/>
        <end position="152"/>
    </location>
</feature>
<feature type="compositionally biased region" description="Basic and acidic residues" evidence="1">
    <location>
        <begin position="96"/>
        <end position="105"/>
    </location>
</feature>
<feature type="compositionally biased region" description="Basic residues" evidence="1">
    <location>
        <begin position="74"/>
        <end position="95"/>
    </location>
</feature>
<evidence type="ECO:0000256" key="1">
    <source>
        <dbReference type="SAM" id="MobiDB-lite"/>
    </source>
</evidence>
<feature type="compositionally biased region" description="Acidic residues" evidence="1">
    <location>
        <begin position="233"/>
        <end position="243"/>
    </location>
</feature>
<dbReference type="InterPro" id="IPR025451">
    <property type="entry name" value="DUF4211"/>
</dbReference>
<dbReference type="OrthoDB" id="21499at2759"/>
<sequence length="629" mass="72248">MPRTYGKAKQTRLSFAPVASPPQATQEKADGPDRRANLRYGRPSTATIRRERPRVSPSPIVETKSAEETVKPAREKKKKDKKDKKDKRDKKRAKKEKKDREKQDKQSTQADGSDDLPAPEPEAKTTEEQEAEGENRTVPSEQKKRRSKRKRSPTPDIVEPPSAASPSPAVLEDSDADEIVTRPRRKLRRGPAPVSTVVLDDSEDEPVVSPAKRRRVSPPAEPPQTPPQNQDQDMLDIEEDLADLQDSVVKKTRTRGRLANSAKAQRQRHLEILRRRRAGQKEDDIEESASQEEDEESEQDENDQAESEASSETSDTTKPRLRITHEDSDVESAIASNDDLDRYEDDFVLDDEDDKLGVPTSHEDMPLEFSRHAYKQLKDYFQDAVEWMVHNKLNPAFPRSDPLYKVAFDKLESEVKGRTGSTLVSSVWNAEFRYALLARPYIEITSYPTSENHPCDACKRSGHPASSDIKLYGKAYSLETLEALTDQDSSDEERSSQQEDEEDDSVERDREGHILLDENTRFYLGRHCKNRATIAHTLTHWRFNLNEWVVDHLARMGYLSDEDVVKRSHWSVRRQTKYAAQVFRTMVENDEVKKLWRDFHINLRTARESTVCFSFFLFCFYPSSFSLFL</sequence>
<accession>A0A2J5I3A6</accession>
<feature type="domain" description="DUF4211" evidence="2">
    <location>
        <begin position="346"/>
        <end position="481"/>
    </location>
</feature>
<evidence type="ECO:0000313" key="4">
    <source>
        <dbReference type="Proteomes" id="UP000235023"/>
    </source>
</evidence>
<protein>
    <recommendedName>
        <fullName evidence="2">DUF4211 domain-containing protein</fullName>
    </recommendedName>
</protein>
<feature type="compositionally biased region" description="Acidic residues" evidence="1">
    <location>
        <begin position="283"/>
        <end position="306"/>
    </location>
</feature>
<dbReference type="EMBL" id="KZ559512">
    <property type="protein sequence ID" value="PLN84349.1"/>
    <property type="molecule type" value="Genomic_DNA"/>
</dbReference>
<dbReference type="GO" id="GO:0005634">
    <property type="term" value="C:nucleus"/>
    <property type="evidence" value="ECO:0007669"/>
    <property type="project" value="TreeGrafter"/>
</dbReference>
<dbReference type="Proteomes" id="UP000235023">
    <property type="component" value="Unassembled WGS sequence"/>
</dbReference>
<feature type="region of interest" description="Disordered" evidence="1">
    <location>
        <begin position="1"/>
        <end position="337"/>
    </location>
</feature>
<evidence type="ECO:0000313" key="3">
    <source>
        <dbReference type="EMBL" id="PLN84349.1"/>
    </source>
</evidence>
<reference evidence="4" key="1">
    <citation type="submission" date="2017-12" db="EMBL/GenBank/DDBJ databases">
        <authorList>
            <consortium name="DOE Joint Genome Institute"/>
            <person name="Mondo S.J."/>
            <person name="Kjaerbolling I."/>
            <person name="Vesth T.C."/>
            <person name="Frisvad J.C."/>
            <person name="Nybo J.L."/>
            <person name="Theobald S."/>
            <person name="Kuo A."/>
            <person name="Bowyer P."/>
            <person name="Matsuda Y."/>
            <person name="Lyhne E.K."/>
            <person name="Kogle M.E."/>
            <person name="Clum A."/>
            <person name="Lipzen A."/>
            <person name="Salamov A."/>
            <person name="Ngan C.Y."/>
            <person name="Daum C."/>
            <person name="Chiniquy J."/>
            <person name="Barry K."/>
            <person name="LaButti K."/>
            <person name="Haridas S."/>
            <person name="Simmons B.A."/>
            <person name="Magnuson J.K."/>
            <person name="Mortensen U.H."/>
            <person name="Larsen T.O."/>
            <person name="Grigoriev I.V."/>
            <person name="Baker S.E."/>
            <person name="Andersen M.R."/>
            <person name="Nordberg H.P."/>
            <person name="Cantor M.N."/>
            <person name="Hua S.X."/>
        </authorList>
    </citation>
    <scope>NUCLEOTIDE SEQUENCE [LARGE SCALE GENOMIC DNA]</scope>
    <source>
        <strain evidence="4">IBT 19404</strain>
    </source>
</reference>
<proteinExistence type="predicted"/>
<feature type="compositionally biased region" description="Basic and acidic residues" evidence="1">
    <location>
        <begin position="27"/>
        <end position="36"/>
    </location>
</feature>
<organism evidence="3 4">
    <name type="scientific">Aspergillus taichungensis</name>
    <dbReference type="NCBI Taxonomy" id="482145"/>
    <lineage>
        <taxon>Eukaryota</taxon>
        <taxon>Fungi</taxon>
        <taxon>Dikarya</taxon>
        <taxon>Ascomycota</taxon>
        <taxon>Pezizomycotina</taxon>
        <taxon>Eurotiomycetes</taxon>
        <taxon>Eurotiomycetidae</taxon>
        <taxon>Eurotiales</taxon>
        <taxon>Aspergillaceae</taxon>
        <taxon>Aspergillus</taxon>
        <taxon>Aspergillus subgen. Circumdati</taxon>
    </lineage>
</organism>
<feature type="compositionally biased region" description="Basic and acidic residues" evidence="1">
    <location>
        <begin position="64"/>
        <end position="73"/>
    </location>
</feature>
<feature type="compositionally biased region" description="Basic and acidic residues" evidence="1">
    <location>
        <begin position="315"/>
        <end position="327"/>
    </location>
</feature>